<keyword evidence="7" id="KW-0862">Zinc</keyword>
<feature type="compositionally biased region" description="Polar residues" evidence="10">
    <location>
        <begin position="584"/>
        <end position="599"/>
    </location>
</feature>
<dbReference type="SUPFAM" id="SSF57889">
    <property type="entry name" value="Cysteine-rich domain"/>
    <property type="match status" value="1"/>
</dbReference>
<keyword evidence="4" id="KW-0963">Cytoplasm</keyword>
<feature type="compositionally biased region" description="Polar residues" evidence="10">
    <location>
        <begin position="1332"/>
        <end position="1345"/>
    </location>
</feature>
<dbReference type="Gene3D" id="1.10.167.10">
    <property type="entry name" value="Regulator of G-protein Signalling 4, domain 2"/>
    <property type="match status" value="1"/>
</dbReference>
<feature type="region of interest" description="Disordered" evidence="10">
    <location>
        <begin position="604"/>
        <end position="644"/>
    </location>
</feature>
<dbReference type="GO" id="GO:0007186">
    <property type="term" value="P:G protein-coupled receptor signaling pathway"/>
    <property type="evidence" value="ECO:0007669"/>
    <property type="project" value="TreeGrafter"/>
</dbReference>
<dbReference type="EMBL" id="HACG01046287">
    <property type="protein sequence ID" value="CEK93152.1"/>
    <property type="molecule type" value="Transcribed_RNA"/>
</dbReference>
<gene>
    <name evidence="14" type="primary">ORF192392</name>
</gene>
<dbReference type="InterPro" id="IPR036305">
    <property type="entry name" value="RGS_sf"/>
</dbReference>
<evidence type="ECO:0000256" key="9">
    <source>
        <dbReference type="SAM" id="Coils"/>
    </source>
</evidence>
<name>A0A0B7BJT2_9EUPU</name>
<dbReference type="Gene3D" id="3.30.60.20">
    <property type="match status" value="1"/>
</dbReference>
<dbReference type="GO" id="GO:0005737">
    <property type="term" value="C:cytoplasm"/>
    <property type="evidence" value="ECO:0007669"/>
    <property type="project" value="UniProtKB-SubCell"/>
</dbReference>
<proteinExistence type="predicted"/>
<dbReference type="Pfam" id="PF00621">
    <property type="entry name" value="RhoGEF"/>
    <property type="match status" value="1"/>
</dbReference>
<dbReference type="PANTHER" id="PTHR45872">
    <property type="entry name" value="RHO GUANINE NUCLEOTIDE EXCHANGE FACTOR 2, ISOFORM D"/>
    <property type="match status" value="1"/>
</dbReference>
<evidence type="ECO:0000256" key="3">
    <source>
        <dbReference type="ARBA" id="ARBA00022468"/>
    </source>
</evidence>
<keyword evidence="9" id="KW-0175">Coiled coil</keyword>
<dbReference type="InterPro" id="IPR036034">
    <property type="entry name" value="PDZ_sf"/>
</dbReference>
<dbReference type="CDD" id="cd00160">
    <property type="entry name" value="RhoGEF"/>
    <property type="match status" value="1"/>
</dbReference>
<feature type="compositionally biased region" description="Low complexity" evidence="10">
    <location>
        <begin position="234"/>
        <end position="248"/>
    </location>
</feature>
<dbReference type="InterPro" id="IPR001478">
    <property type="entry name" value="PDZ"/>
</dbReference>
<dbReference type="SMART" id="SM00228">
    <property type="entry name" value="PDZ"/>
    <property type="match status" value="1"/>
</dbReference>
<dbReference type="SUPFAM" id="SSF48097">
    <property type="entry name" value="Regulator of G-protein signaling, RGS"/>
    <property type="match status" value="1"/>
</dbReference>
<feature type="compositionally biased region" description="Basic and acidic residues" evidence="10">
    <location>
        <begin position="12"/>
        <end position="28"/>
    </location>
</feature>
<dbReference type="InterPro" id="IPR041020">
    <property type="entry name" value="PH_16"/>
</dbReference>
<dbReference type="InterPro" id="IPR002219">
    <property type="entry name" value="PKC_DAG/PE"/>
</dbReference>
<feature type="coiled-coil region" evidence="9">
    <location>
        <begin position="1400"/>
        <end position="1427"/>
    </location>
</feature>
<dbReference type="SMART" id="SM00325">
    <property type="entry name" value="RhoGEF"/>
    <property type="match status" value="1"/>
</dbReference>
<evidence type="ECO:0000256" key="8">
    <source>
        <dbReference type="ARBA" id="ARBA00023136"/>
    </source>
</evidence>
<dbReference type="PROSITE" id="PS50010">
    <property type="entry name" value="DH_2"/>
    <property type="match status" value="1"/>
</dbReference>
<feature type="region of interest" description="Disordered" evidence="10">
    <location>
        <begin position="1"/>
        <end position="34"/>
    </location>
</feature>
<dbReference type="Gene3D" id="2.30.29.30">
    <property type="entry name" value="Pleckstrin-homology domain (PH domain)/Phosphotyrosine-binding domain (PTB)"/>
    <property type="match status" value="1"/>
</dbReference>
<feature type="region of interest" description="Disordered" evidence="10">
    <location>
        <begin position="580"/>
        <end position="599"/>
    </location>
</feature>
<feature type="region of interest" description="Disordered" evidence="10">
    <location>
        <begin position="1326"/>
        <end position="1345"/>
    </location>
</feature>
<dbReference type="GO" id="GO:0016020">
    <property type="term" value="C:membrane"/>
    <property type="evidence" value="ECO:0007669"/>
    <property type="project" value="UniProtKB-SubCell"/>
</dbReference>
<feature type="domain" description="Phorbol-ester/DAG-type" evidence="12">
    <location>
        <begin position="517"/>
        <end position="567"/>
    </location>
</feature>
<feature type="region of interest" description="Disordered" evidence="10">
    <location>
        <begin position="679"/>
        <end position="752"/>
    </location>
</feature>
<dbReference type="Pfam" id="PF17838">
    <property type="entry name" value="PH_16"/>
    <property type="match status" value="1"/>
</dbReference>
<evidence type="ECO:0000256" key="7">
    <source>
        <dbReference type="ARBA" id="ARBA00022833"/>
    </source>
</evidence>
<dbReference type="SUPFAM" id="SSF48065">
    <property type="entry name" value="DBL homology domain (DH-domain)"/>
    <property type="match status" value="1"/>
</dbReference>
<feature type="compositionally biased region" description="Basic and acidic residues" evidence="10">
    <location>
        <begin position="1642"/>
        <end position="1652"/>
    </location>
</feature>
<evidence type="ECO:0000256" key="1">
    <source>
        <dbReference type="ARBA" id="ARBA00004370"/>
    </source>
</evidence>
<keyword evidence="3" id="KW-0343">GTPase activation</keyword>
<dbReference type="FunFam" id="2.30.42.10:FF:000033">
    <property type="entry name" value="Rho guanine nucleotide exchange factor (GEF) 11"/>
    <property type="match status" value="1"/>
</dbReference>
<feature type="compositionally biased region" description="Basic and acidic residues" evidence="10">
    <location>
        <begin position="704"/>
        <end position="717"/>
    </location>
</feature>
<protein>
    <submittedName>
        <fullName evidence="14">Uncharacterized protein</fullName>
    </submittedName>
</protein>
<evidence type="ECO:0000256" key="5">
    <source>
        <dbReference type="ARBA" id="ARBA00022553"/>
    </source>
</evidence>
<evidence type="ECO:0000256" key="6">
    <source>
        <dbReference type="ARBA" id="ARBA00022723"/>
    </source>
</evidence>
<dbReference type="InterPro" id="IPR015212">
    <property type="entry name" value="RGS-like_dom"/>
</dbReference>
<evidence type="ECO:0000259" key="13">
    <source>
        <dbReference type="PROSITE" id="PS50106"/>
    </source>
</evidence>
<feature type="compositionally biased region" description="Polar residues" evidence="10">
    <location>
        <begin position="604"/>
        <end position="626"/>
    </location>
</feature>
<feature type="region of interest" description="Disordered" evidence="10">
    <location>
        <begin position="1602"/>
        <end position="1652"/>
    </location>
</feature>
<feature type="domain" description="PDZ" evidence="13">
    <location>
        <begin position="41"/>
        <end position="105"/>
    </location>
</feature>
<keyword evidence="6" id="KW-0479">Metal-binding</keyword>
<dbReference type="GO" id="GO:0005096">
    <property type="term" value="F:GTPase activator activity"/>
    <property type="evidence" value="ECO:0007669"/>
    <property type="project" value="UniProtKB-KW"/>
</dbReference>
<dbReference type="Pfam" id="PF00595">
    <property type="entry name" value="PDZ"/>
    <property type="match status" value="1"/>
</dbReference>
<dbReference type="InterPro" id="IPR000219">
    <property type="entry name" value="DH_dom"/>
</dbReference>
<dbReference type="InterPro" id="IPR011993">
    <property type="entry name" value="PH-like_dom_sf"/>
</dbReference>
<accession>A0A0B7BJT2</accession>
<dbReference type="SMART" id="SM00109">
    <property type="entry name" value="C1"/>
    <property type="match status" value="1"/>
</dbReference>
<feature type="compositionally biased region" description="Polar residues" evidence="10">
    <location>
        <begin position="691"/>
        <end position="701"/>
    </location>
</feature>
<feature type="domain" description="DH" evidence="11">
    <location>
        <begin position="793"/>
        <end position="982"/>
    </location>
</feature>
<feature type="compositionally biased region" description="Low complexity" evidence="10">
    <location>
        <begin position="730"/>
        <end position="745"/>
    </location>
</feature>
<keyword evidence="8" id="KW-0472">Membrane</keyword>
<reference evidence="14" key="1">
    <citation type="submission" date="2014-12" db="EMBL/GenBank/DDBJ databases">
        <title>Insight into the proteome of Arion vulgaris.</title>
        <authorList>
            <person name="Aradska J."/>
            <person name="Bulat T."/>
            <person name="Smidak R."/>
            <person name="Sarate P."/>
            <person name="Gangsoo J."/>
            <person name="Sialana F."/>
            <person name="Bilban M."/>
            <person name="Lubec G."/>
        </authorList>
    </citation>
    <scope>NUCLEOTIDE SEQUENCE</scope>
    <source>
        <tissue evidence="14">Skin</tissue>
    </source>
</reference>
<comment type="subcellular location">
    <subcellularLocation>
        <location evidence="2">Cytoplasm</location>
    </subcellularLocation>
    <subcellularLocation>
        <location evidence="1">Membrane</location>
    </subcellularLocation>
</comment>
<dbReference type="GO" id="GO:0001664">
    <property type="term" value="F:G protein-coupled receptor binding"/>
    <property type="evidence" value="ECO:0007669"/>
    <property type="project" value="TreeGrafter"/>
</dbReference>
<dbReference type="Gene3D" id="2.30.42.10">
    <property type="match status" value="1"/>
</dbReference>
<dbReference type="SUPFAM" id="SSF50156">
    <property type="entry name" value="PDZ domain-like"/>
    <property type="match status" value="1"/>
</dbReference>
<dbReference type="GO" id="GO:0005085">
    <property type="term" value="F:guanyl-nucleotide exchange factor activity"/>
    <property type="evidence" value="ECO:0007669"/>
    <property type="project" value="InterPro"/>
</dbReference>
<dbReference type="Gene3D" id="1.20.900.10">
    <property type="entry name" value="Dbl homology (DH) domain"/>
    <property type="match status" value="1"/>
</dbReference>
<evidence type="ECO:0000256" key="4">
    <source>
        <dbReference type="ARBA" id="ARBA00022490"/>
    </source>
</evidence>
<dbReference type="InterPro" id="IPR044926">
    <property type="entry name" value="RGS_subdomain_2"/>
</dbReference>
<keyword evidence="5" id="KW-0597">Phosphoprotein</keyword>
<dbReference type="Pfam" id="PF00130">
    <property type="entry name" value="C1_1"/>
    <property type="match status" value="1"/>
</dbReference>
<dbReference type="SUPFAM" id="SSF50729">
    <property type="entry name" value="PH domain-like"/>
    <property type="match status" value="1"/>
</dbReference>
<dbReference type="PROSITE" id="PS00479">
    <property type="entry name" value="ZF_DAG_PE_1"/>
    <property type="match status" value="1"/>
</dbReference>
<feature type="coiled-coil region" evidence="9">
    <location>
        <begin position="1479"/>
        <end position="1506"/>
    </location>
</feature>
<dbReference type="PROSITE" id="PS50081">
    <property type="entry name" value="ZF_DAG_PE_2"/>
    <property type="match status" value="1"/>
</dbReference>
<dbReference type="CDD" id="cd23069">
    <property type="entry name" value="PDZ_ARHGEF11-12-like"/>
    <property type="match status" value="1"/>
</dbReference>
<evidence type="ECO:0000259" key="11">
    <source>
        <dbReference type="PROSITE" id="PS50010"/>
    </source>
</evidence>
<evidence type="ECO:0000256" key="10">
    <source>
        <dbReference type="SAM" id="MobiDB-lite"/>
    </source>
</evidence>
<evidence type="ECO:0000259" key="12">
    <source>
        <dbReference type="PROSITE" id="PS50081"/>
    </source>
</evidence>
<dbReference type="PROSITE" id="PS50106">
    <property type="entry name" value="PDZ"/>
    <property type="match status" value="1"/>
</dbReference>
<sequence>MSLSDRLASISTRDEPSSLLGRRDKDVDSSDGSGGNLMQKCVIIQRDEKGYGFTVSGDNPVFVASVKQDGAAAKAGVQNGDRIVKVNGTLVTQRNHLDVVKLIKSGSYVALTLLGKPSSSGSSGGTATHPSGLSYIRDSVIGRVTAPQPVDPDKDREMWQQKVRVTRAMYETAKEDFEKLQKLYVSKPSEKLHGQLLEKERTVKILDNQLKQLTGGEEPVMASQLPTATSDLGSMSDSSQTSPSLSPTPDDPHSRHNGQNIEFLTSQPEIIHPEYEEDNSDEDQVNDPGPFAEMKLLENKPAHMAVLLNYLISNSDPSAVLFHIISDLYSRSPGSNKELRKWAYEIFSTFVYNMAPLSISVEDNIISQIDSILTSSGTRTDNENVLRTMFHAPRQSVQTEITELLTDFRSKKDLGMGNLYGIQNIHDNMDRAAESKVAEELLMPHLKYFGAEDNSRGVMVDKDLATGWALATFLRSLGGAKSANSAILDRVQTFMMRDKKSIKFPGSRSSRAKAVKGHQLNLQHFYVTTFCTFCGNLIWGVGYQGYQCHNCEMTLHKSCAEEMTEVCGGKQKRRISARLPLSGVITNRRPNSNSTGVAPQLSYSATDQMSQPSPNPGRSPSQTEAVTQPYPKEEDSELAGLSGGHSVQNMVNRFQELVSPVGPAQGNIGGSAQQDVSETLAGHNTERRDSSSLNRTGSLNNKGKKSERPARRAKSDVDMGSDTFKDMNQSASSSASSLSNRSVDSPGSSIDNVNDLLRAQYDDPDMDLEPDLPPLKQVLPEDVLRKLKPKEKKRQEVINELFYTERAHLRNLKVLDLLFNRPMYQEKGIMAELARALFPNMEEMISLHVTFVRAIKERSVCTPVITDVGDLLLQRFGGEAGDIFCKGCTEYCRNQAFALDALKKQTRKEMKLQQFLHDAESNSLCRRLQLKDLVPSQMQRLTKYPLLIDSLLKYTQPQSEEYMRLERAHVKCKNILALVNQAVKECENYHKLKEIQKKLDRKSLDGFNDPTILELKSLDLTQHKLIFDSALIWKLRSHRTVDLHVLLFEDLLVLLQKQDDRYLLKCQNTNVQPTRDDKYTHFPVLKLQNLLARTLATEKRSFFVVNISESRAQMYEFTAASSELRLKWCKLINEKADELKTISNLPYLHSNDPSQVSQAAQAAGLSSIPPHNISDQFEQTSSSAQENIFEVTEQLSRRLNIGEDAQSEGGLILPEEVSVSDAVTSKSSTDSSPQELLHLNWLQLENALSEKGHILANMLNLSWNQCLAITTKPSDALVSRGREEEEGCYEDGDKAAECLVAKALEISCLLMSLVTGSVQVLGKEAAQHMRDTSNPSSPSRALSTLSPAVSYQQIQPPPQLLQQHSLSMPVSMDQLKDMASQMNAILSKLADVINTGSDEKQRLRLELHKAQLRLDALKQMKRQMTEADTSPSGRTSPYAALLYNIPLVPYTTDDTLTGTCFSEEATAADILLQEDASIASTLSLLAQQQEEEAEMLKEKYEMENMKQTWPLTGLLEQSTTSEHDYMHTGIQEATVTQLEEMVEHLSLCGDPQEMVPVVATETQANEAELDGASLIDMSEDYDSQEVSLTDLSLLDPVSIRVSTQQQHDADLDDSERKRRNSRTKHQERNSLSTTTEEDNSSGEERGQDGEDI</sequence>
<dbReference type="InterPro" id="IPR046349">
    <property type="entry name" value="C1-like_sf"/>
</dbReference>
<organism evidence="14">
    <name type="scientific">Arion vulgaris</name>
    <dbReference type="NCBI Taxonomy" id="1028688"/>
    <lineage>
        <taxon>Eukaryota</taxon>
        <taxon>Metazoa</taxon>
        <taxon>Spiralia</taxon>
        <taxon>Lophotrochozoa</taxon>
        <taxon>Mollusca</taxon>
        <taxon>Gastropoda</taxon>
        <taxon>Heterobranchia</taxon>
        <taxon>Euthyneura</taxon>
        <taxon>Panpulmonata</taxon>
        <taxon>Eupulmonata</taxon>
        <taxon>Stylommatophora</taxon>
        <taxon>Helicina</taxon>
        <taxon>Arionoidea</taxon>
        <taxon>Arionidae</taxon>
        <taxon>Arion</taxon>
    </lineage>
</organism>
<evidence type="ECO:0000256" key="2">
    <source>
        <dbReference type="ARBA" id="ARBA00004496"/>
    </source>
</evidence>
<feature type="region of interest" description="Disordered" evidence="10">
    <location>
        <begin position="227"/>
        <end position="259"/>
    </location>
</feature>
<dbReference type="GO" id="GO:0046872">
    <property type="term" value="F:metal ion binding"/>
    <property type="evidence" value="ECO:0007669"/>
    <property type="project" value="UniProtKB-KW"/>
</dbReference>
<dbReference type="PANTHER" id="PTHR45872:SF2">
    <property type="entry name" value="RHO GUANINE NUCLEOTIDE EXCHANGE FACTOR 2, ISOFORM D"/>
    <property type="match status" value="1"/>
</dbReference>
<dbReference type="Pfam" id="PF09128">
    <property type="entry name" value="RGS-like"/>
    <property type="match status" value="1"/>
</dbReference>
<evidence type="ECO:0000313" key="14">
    <source>
        <dbReference type="EMBL" id="CEK93152.1"/>
    </source>
</evidence>
<dbReference type="InterPro" id="IPR035899">
    <property type="entry name" value="DBL_dom_sf"/>
</dbReference>